<evidence type="ECO:0000256" key="8">
    <source>
        <dbReference type="ARBA" id="ARBA00038129"/>
    </source>
</evidence>
<dbReference type="OrthoDB" id="1272441at2759"/>
<dbReference type="SUPFAM" id="SSF47113">
    <property type="entry name" value="Histone-fold"/>
    <property type="match status" value="1"/>
</dbReference>
<dbReference type="InterPro" id="IPR050568">
    <property type="entry name" value="Transcr_DNA_Rep_Reg"/>
</dbReference>
<dbReference type="InterPro" id="IPR003958">
    <property type="entry name" value="CBFA_NFYB_domain"/>
</dbReference>
<gene>
    <name evidence="13" type="ORF">QVE165_LOCUS21012</name>
</gene>
<dbReference type="GO" id="GO:0001228">
    <property type="term" value="F:DNA-binding transcription activator activity, RNA polymerase II-specific"/>
    <property type="evidence" value="ECO:0007669"/>
    <property type="project" value="TreeGrafter"/>
</dbReference>
<dbReference type="Gene3D" id="1.10.20.10">
    <property type="entry name" value="Histone, subunit A"/>
    <property type="match status" value="1"/>
</dbReference>
<feature type="domain" description="Transcription factor CBF/NF-Y/archaeal histone" evidence="12">
    <location>
        <begin position="43"/>
        <end position="106"/>
    </location>
</feature>
<dbReference type="PANTHER" id="PTHR10252">
    <property type="entry name" value="HISTONE-LIKE TRANSCRIPTION FACTOR CCAAT-RELATED"/>
    <property type="match status" value="1"/>
</dbReference>
<comment type="caution">
    <text evidence="13">The sequence shown here is derived from an EMBL/GenBank/DDBJ whole genome shotgun (WGS) entry which is preliminary data.</text>
</comment>
<organism evidence="13 14">
    <name type="scientific">Adineta steineri</name>
    <dbReference type="NCBI Taxonomy" id="433720"/>
    <lineage>
        <taxon>Eukaryota</taxon>
        <taxon>Metazoa</taxon>
        <taxon>Spiralia</taxon>
        <taxon>Gnathifera</taxon>
        <taxon>Rotifera</taxon>
        <taxon>Eurotatoria</taxon>
        <taxon>Bdelloidea</taxon>
        <taxon>Adinetida</taxon>
        <taxon>Adinetidae</taxon>
        <taxon>Adineta</taxon>
    </lineage>
</organism>
<evidence type="ECO:0000256" key="3">
    <source>
        <dbReference type="ARBA" id="ARBA00023125"/>
    </source>
</evidence>
<dbReference type="Pfam" id="PF00808">
    <property type="entry name" value="CBFD_NFYB_HMF"/>
    <property type="match status" value="1"/>
</dbReference>
<dbReference type="Proteomes" id="UP000663832">
    <property type="component" value="Unassembled WGS sequence"/>
</dbReference>
<evidence type="ECO:0000256" key="1">
    <source>
        <dbReference type="ARBA" id="ARBA00004123"/>
    </source>
</evidence>
<evidence type="ECO:0000313" key="14">
    <source>
        <dbReference type="Proteomes" id="UP000663832"/>
    </source>
</evidence>
<sequence>MNSSKAEAENIEPSAGKEMLDKYWAEIKHEIDDINIVEFRTTDLPLARIKKIMKLDDDVKMISAEVPILFAKAAELFIQELTIHSWLQTEESRRRTLQRNDVAQAISKNELFDFLIDIVPREEATKTHKKKDAVSEVQYIVTLPTSSGMGNTIQLPNGQIIQLPQNLSSNIVTMASPQGTQQQYTIGP</sequence>
<evidence type="ECO:0000256" key="10">
    <source>
        <dbReference type="ARBA" id="ARBA00042333"/>
    </source>
</evidence>
<evidence type="ECO:0000256" key="2">
    <source>
        <dbReference type="ARBA" id="ARBA00023015"/>
    </source>
</evidence>
<proteinExistence type="inferred from homology"/>
<evidence type="ECO:0000256" key="4">
    <source>
        <dbReference type="ARBA" id="ARBA00023163"/>
    </source>
</evidence>
<evidence type="ECO:0000313" key="13">
    <source>
        <dbReference type="EMBL" id="CAF1114046.1"/>
    </source>
</evidence>
<dbReference type="GO" id="GO:0000978">
    <property type="term" value="F:RNA polymerase II cis-regulatory region sequence-specific DNA binding"/>
    <property type="evidence" value="ECO:0007669"/>
    <property type="project" value="TreeGrafter"/>
</dbReference>
<evidence type="ECO:0000256" key="5">
    <source>
        <dbReference type="ARBA" id="ARBA00023242"/>
    </source>
</evidence>
<dbReference type="PANTHER" id="PTHR10252:SF8">
    <property type="entry name" value="NUCLEAR TRANSCRIPTION FACTOR Y SUBUNIT GAMMA"/>
    <property type="match status" value="1"/>
</dbReference>
<dbReference type="CDD" id="cd22908">
    <property type="entry name" value="HFD_NFYC-like"/>
    <property type="match status" value="1"/>
</dbReference>
<evidence type="ECO:0000259" key="12">
    <source>
        <dbReference type="Pfam" id="PF00808"/>
    </source>
</evidence>
<dbReference type="InterPro" id="IPR009072">
    <property type="entry name" value="Histone-fold"/>
</dbReference>
<reference evidence="13" key="1">
    <citation type="submission" date="2021-02" db="EMBL/GenBank/DDBJ databases">
        <authorList>
            <person name="Nowell W R."/>
        </authorList>
    </citation>
    <scope>NUCLEOTIDE SEQUENCE</scope>
</reference>
<evidence type="ECO:0000256" key="6">
    <source>
        <dbReference type="ARBA" id="ARBA00025263"/>
    </source>
</evidence>
<keyword evidence="5" id="KW-0539">Nucleus</keyword>
<comment type="subunit">
    <text evidence="7">Heterotrimeric transcription factor composed of three components, NF-YA, NF-YB and NF-YC. NF-YB and NF-YC must interact and dimerize for NF-YA association and DNA binding.</text>
</comment>
<keyword evidence="4" id="KW-0804">Transcription</keyword>
<keyword evidence="14" id="KW-1185">Reference proteome</keyword>
<name>A0A814Q322_9BILA</name>
<comment type="function">
    <text evidence="6">Component of the sequence-specific heterotrimeric transcription factor (NF-Y) which specifically recognizes a 5'-CCAAT-3' box motif found in the promoters of its target genes. NF-Y can function as both an activator and a repressor, depending on its interacting cofactors.</text>
</comment>
<keyword evidence="3" id="KW-0238">DNA-binding</keyword>
<protein>
    <recommendedName>
        <fullName evidence="9">Nuclear transcription factor Y subunit gamma</fullName>
    </recommendedName>
    <alternativeName>
        <fullName evidence="10">CAAT box DNA-binding protein subunit C</fullName>
    </alternativeName>
    <alternativeName>
        <fullName evidence="11">Nuclear transcription factor Y subunit C</fullName>
    </alternativeName>
</protein>
<accession>A0A814Q322</accession>
<dbReference type="EMBL" id="CAJNOM010000134">
    <property type="protein sequence ID" value="CAF1114046.1"/>
    <property type="molecule type" value="Genomic_DNA"/>
</dbReference>
<keyword evidence="2" id="KW-0805">Transcription regulation</keyword>
<comment type="similarity">
    <text evidence="8">Belongs to the NFYC/HAP5 subunit family.</text>
</comment>
<evidence type="ECO:0000256" key="11">
    <source>
        <dbReference type="ARBA" id="ARBA00042663"/>
    </source>
</evidence>
<evidence type="ECO:0000256" key="7">
    <source>
        <dbReference type="ARBA" id="ARBA00025911"/>
    </source>
</evidence>
<dbReference type="GO" id="GO:0046982">
    <property type="term" value="F:protein heterodimerization activity"/>
    <property type="evidence" value="ECO:0007669"/>
    <property type="project" value="InterPro"/>
</dbReference>
<dbReference type="AlphaFoldDB" id="A0A814Q322"/>
<dbReference type="GO" id="GO:0016602">
    <property type="term" value="C:CCAAT-binding factor complex"/>
    <property type="evidence" value="ECO:0007669"/>
    <property type="project" value="TreeGrafter"/>
</dbReference>
<evidence type="ECO:0000256" key="9">
    <source>
        <dbReference type="ARBA" id="ARBA00040590"/>
    </source>
</evidence>
<dbReference type="FunFam" id="1.10.20.10:FF:000006">
    <property type="entry name" value="Nuclear transcription factor Y subunit gamma"/>
    <property type="match status" value="1"/>
</dbReference>
<comment type="subcellular location">
    <subcellularLocation>
        <location evidence="1">Nucleus</location>
    </subcellularLocation>
</comment>